<keyword evidence="2" id="KW-1185">Reference proteome</keyword>
<comment type="caution">
    <text evidence="1">The sequence shown here is derived from an EMBL/GenBank/DDBJ whole genome shotgun (WGS) entry which is preliminary data.</text>
</comment>
<sequence length="107" mass="12124">MRGRIIVLKHDIPSQKSRSFVANCISEATKSAAVSDNINSLTLCQNVYEDHTFRIPENGSHHFSYRPLHLELLGHGRGWMFSSHGVTFCLWGIQMDPSFITSNHIVK</sequence>
<organism evidence="1 2">
    <name type="scientific">Elysia marginata</name>
    <dbReference type="NCBI Taxonomy" id="1093978"/>
    <lineage>
        <taxon>Eukaryota</taxon>
        <taxon>Metazoa</taxon>
        <taxon>Spiralia</taxon>
        <taxon>Lophotrochozoa</taxon>
        <taxon>Mollusca</taxon>
        <taxon>Gastropoda</taxon>
        <taxon>Heterobranchia</taxon>
        <taxon>Euthyneura</taxon>
        <taxon>Panpulmonata</taxon>
        <taxon>Sacoglossa</taxon>
        <taxon>Placobranchoidea</taxon>
        <taxon>Plakobranchidae</taxon>
        <taxon>Elysia</taxon>
    </lineage>
</organism>
<dbReference type="EMBL" id="BMAT01009196">
    <property type="protein sequence ID" value="GFS01041.1"/>
    <property type="molecule type" value="Genomic_DNA"/>
</dbReference>
<gene>
    <name evidence="1" type="ORF">ElyMa_004571600</name>
</gene>
<dbReference type="Proteomes" id="UP000762676">
    <property type="component" value="Unassembled WGS sequence"/>
</dbReference>
<evidence type="ECO:0000313" key="2">
    <source>
        <dbReference type="Proteomes" id="UP000762676"/>
    </source>
</evidence>
<dbReference type="AlphaFoldDB" id="A0AAV4HWZ6"/>
<proteinExistence type="predicted"/>
<accession>A0AAV4HWZ6</accession>
<reference evidence="1 2" key="1">
    <citation type="journal article" date="2021" name="Elife">
        <title>Chloroplast acquisition without the gene transfer in kleptoplastic sea slugs, Plakobranchus ocellatus.</title>
        <authorList>
            <person name="Maeda T."/>
            <person name="Takahashi S."/>
            <person name="Yoshida T."/>
            <person name="Shimamura S."/>
            <person name="Takaki Y."/>
            <person name="Nagai Y."/>
            <person name="Toyoda A."/>
            <person name="Suzuki Y."/>
            <person name="Arimoto A."/>
            <person name="Ishii H."/>
            <person name="Satoh N."/>
            <person name="Nishiyama T."/>
            <person name="Hasebe M."/>
            <person name="Maruyama T."/>
            <person name="Minagawa J."/>
            <person name="Obokata J."/>
            <person name="Shigenobu S."/>
        </authorList>
    </citation>
    <scope>NUCLEOTIDE SEQUENCE [LARGE SCALE GENOMIC DNA]</scope>
</reference>
<protein>
    <submittedName>
        <fullName evidence="1">Uncharacterized protein</fullName>
    </submittedName>
</protein>
<name>A0AAV4HWZ6_9GAST</name>
<evidence type="ECO:0000313" key="1">
    <source>
        <dbReference type="EMBL" id="GFS01041.1"/>
    </source>
</evidence>